<evidence type="ECO:0000256" key="1">
    <source>
        <dbReference type="SAM" id="MobiDB-lite"/>
    </source>
</evidence>
<dbReference type="AlphaFoldDB" id="A0A9N7U525"/>
<gene>
    <name evidence="2" type="ORF">PLEPLA_LOCUS13099</name>
</gene>
<comment type="caution">
    <text evidence="2">The sequence shown here is derived from an EMBL/GenBank/DDBJ whole genome shotgun (WGS) entry which is preliminary data.</text>
</comment>
<dbReference type="EMBL" id="CADEAL010000781">
    <property type="protein sequence ID" value="CAB1425169.1"/>
    <property type="molecule type" value="Genomic_DNA"/>
</dbReference>
<dbReference type="Proteomes" id="UP001153269">
    <property type="component" value="Unassembled WGS sequence"/>
</dbReference>
<feature type="compositionally biased region" description="Polar residues" evidence="1">
    <location>
        <begin position="66"/>
        <end position="76"/>
    </location>
</feature>
<keyword evidence="3" id="KW-1185">Reference proteome</keyword>
<evidence type="ECO:0000313" key="3">
    <source>
        <dbReference type="Proteomes" id="UP001153269"/>
    </source>
</evidence>
<feature type="region of interest" description="Disordered" evidence="1">
    <location>
        <begin position="35"/>
        <end position="76"/>
    </location>
</feature>
<name>A0A9N7U525_PLEPL</name>
<evidence type="ECO:0000313" key="2">
    <source>
        <dbReference type="EMBL" id="CAB1425169.1"/>
    </source>
</evidence>
<proteinExistence type="predicted"/>
<organism evidence="2 3">
    <name type="scientific">Pleuronectes platessa</name>
    <name type="common">European plaice</name>
    <dbReference type="NCBI Taxonomy" id="8262"/>
    <lineage>
        <taxon>Eukaryota</taxon>
        <taxon>Metazoa</taxon>
        <taxon>Chordata</taxon>
        <taxon>Craniata</taxon>
        <taxon>Vertebrata</taxon>
        <taxon>Euteleostomi</taxon>
        <taxon>Actinopterygii</taxon>
        <taxon>Neopterygii</taxon>
        <taxon>Teleostei</taxon>
        <taxon>Neoteleostei</taxon>
        <taxon>Acanthomorphata</taxon>
        <taxon>Carangaria</taxon>
        <taxon>Pleuronectiformes</taxon>
        <taxon>Pleuronectoidei</taxon>
        <taxon>Pleuronectidae</taxon>
        <taxon>Pleuronectes</taxon>
    </lineage>
</organism>
<sequence>MLGRMAGPNITAIAGMVGGSADDGWLGLLREKEDIGKRKGRAAGPTTDTAQGALSSSHLEPLSPPTATFSHQLRLI</sequence>
<protein>
    <submittedName>
        <fullName evidence="2">Uncharacterized protein</fullName>
    </submittedName>
</protein>
<accession>A0A9N7U525</accession>
<reference evidence="2" key="1">
    <citation type="submission" date="2020-03" db="EMBL/GenBank/DDBJ databases">
        <authorList>
            <person name="Weist P."/>
        </authorList>
    </citation>
    <scope>NUCLEOTIDE SEQUENCE</scope>
</reference>